<evidence type="ECO:0000313" key="3">
    <source>
        <dbReference type="Proteomes" id="UP000033632"/>
    </source>
</evidence>
<sequence length="264" mass="27917">MPKVTSKDGTAIGYDSKGSGPALILVAGATQYRGVDETTPVMAGVLADRFTVINFDRRGRGESGDTPPYAVAREIEDIEALIDVHGGRAALFGMSSGAVLALEAAAVLGDKVTGVVMYEPPIDVEQSSETSWKEHAEMAALAAEGRAGDMMAKFMAGVGMPPEAIEGFQQSPAWPAYEAVGLTLEHDYRVLAEATDGDRYPDRWAKARMPVLVVDGDASFPFMKSGADWVARGLPNASRKTLSGQSHEYDPHVVGAVIAEFLGG</sequence>
<dbReference type="InterPro" id="IPR029058">
    <property type="entry name" value="AB_hydrolase_fold"/>
</dbReference>
<accession>A0A0F5FWW2</accession>
<dbReference type="RefSeq" id="WP_046106984.1">
    <property type="nucleotide sequence ID" value="NZ_JZEX01000039.1"/>
</dbReference>
<dbReference type="EMBL" id="JZEX01000039">
    <property type="protein sequence ID" value="KKB13323.1"/>
    <property type="molecule type" value="Genomic_DNA"/>
</dbReference>
<gene>
    <name evidence="2" type="ORF">VE25_02370</name>
</gene>
<dbReference type="Gene3D" id="3.40.50.1820">
    <property type="entry name" value="alpha/beta hydrolase"/>
    <property type="match status" value="1"/>
</dbReference>
<dbReference type="InterPro" id="IPR050471">
    <property type="entry name" value="AB_hydrolase"/>
</dbReference>
<protein>
    <recommendedName>
        <fullName evidence="1">AB hydrolase-1 domain-containing protein</fullName>
    </recommendedName>
</protein>
<dbReference type="PANTHER" id="PTHR43433:SF10">
    <property type="entry name" value="AB HYDROLASE-1 DOMAIN-CONTAINING PROTEIN"/>
    <property type="match status" value="1"/>
</dbReference>
<dbReference type="OrthoDB" id="63519at2"/>
<dbReference type="InterPro" id="IPR000073">
    <property type="entry name" value="AB_hydrolase_1"/>
</dbReference>
<feature type="domain" description="AB hydrolase-1" evidence="1">
    <location>
        <begin position="24"/>
        <end position="252"/>
    </location>
</feature>
<dbReference type="Proteomes" id="UP000033632">
    <property type="component" value="Unassembled WGS sequence"/>
</dbReference>
<proteinExistence type="predicted"/>
<keyword evidence="3" id="KW-1185">Reference proteome</keyword>
<comment type="caution">
    <text evidence="2">The sequence shown here is derived from an EMBL/GenBank/DDBJ whole genome shotgun (WGS) entry which is preliminary data.</text>
</comment>
<dbReference type="PATRIC" id="fig|443610.3.peg.2950"/>
<reference evidence="2 3" key="1">
    <citation type="submission" date="2015-03" db="EMBL/GenBank/DDBJ databases">
        <authorList>
            <person name="Hassan Y.I."/>
            <person name="Lepp D."/>
            <person name="Li X.-Z."/>
            <person name="Zhou T."/>
        </authorList>
    </citation>
    <scope>NUCLEOTIDE SEQUENCE [LARGE SCALE GENOMIC DNA]</scope>
    <source>
        <strain evidence="2 3">BD-c194</strain>
    </source>
</reference>
<evidence type="ECO:0000259" key="1">
    <source>
        <dbReference type="Pfam" id="PF12697"/>
    </source>
</evidence>
<dbReference type="STRING" id="443610.VE25_02370"/>
<dbReference type="PANTHER" id="PTHR43433">
    <property type="entry name" value="HYDROLASE, ALPHA/BETA FOLD FAMILY PROTEIN"/>
    <property type="match status" value="1"/>
</dbReference>
<evidence type="ECO:0000313" key="2">
    <source>
        <dbReference type="EMBL" id="KKB13323.1"/>
    </source>
</evidence>
<dbReference type="AlphaFoldDB" id="A0A0F5FWW2"/>
<organism evidence="2 3">
    <name type="scientific">Devosia geojensis</name>
    <dbReference type="NCBI Taxonomy" id="443610"/>
    <lineage>
        <taxon>Bacteria</taxon>
        <taxon>Pseudomonadati</taxon>
        <taxon>Pseudomonadota</taxon>
        <taxon>Alphaproteobacteria</taxon>
        <taxon>Hyphomicrobiales</taxon>
        <taxon>Devosiaceae</taxon>
        <taxon>Devosia</taxon>
    </lineage>
</organism>
<dbReference type="Pfam" id="PF12697">
    <property type="entry name" value="Abhydrolase_6"/>
    <property type="match status" value="1"/>
</dbReference>
<name>A0A0F5FWW2_9HYPH</name>
<dbReference type="SUPFAM" id="SSF53474">
    <property type="entry name" value="alpha/beta-Hydrolases"/>
    <property type="match status" value="1"/>
</dbReference>